<dbReference type="AlphaFoldDB" id="A0A943TBG5"/>
<dbReference type="InterPro" id="IPR046281">
    <property type="entry name" value="DUF6318"/>
</dbReference>
<feature type="region of interest" description="Disordered" evidence="1">
    <location>
        <begin position="54"/>
        <end position="81"/>
    </location>
</feature>
<feature type="domain" description="DUF6318" evidence="2">
    <location>
        <begin position="80"/>
        <end position="231"/>
    </location>
</feature>
<evidence type="ECO:0000313" key="4">
    <source>
        <dbReference type="Proteomes" id="UP000739069"/>
    </source>
</evidence>
<name>A0A943TBG5_9MICC</name>
<dbReference type="Pfam" id="PF19843">
    <property type="entry name" value="DUF6318"/>
    <property type="match status" value="1"/>
</dbReference>
<organism evidence="3 4">
    <name type="scientific">Rothia mucilaginosa</name>
    <dbReference type="NCBI Taxonomy" id="43675"/>
    <lineage>
        <taxon>Bacteria</taxon>
        <taxon>Bacillati</taxon>
        <taxon>Actinomycetota</taxon>
        <taxon>Actinomycetes</taxon>
        <taxon>Micrococcales</taxon>
        <taxon>Micrococcaceae</taxon>
        <taxon>Rothia</taxon>
    </lineage>
</organism>
<evidence type="ECO:0000313" key="3">
    <source>
        <dbReference type="EMBL" id="MBS6635014.1"/>
    </source>
</evidence>
<evidence type="ECO:0000256" key="1">
    <source>
        <dbReference type="SAM" id="MobiDB-lite"/>
    </source>
</evidence>
<evidence type="ECO:0000259" key="2">
    <source>
        <dbReference type="Pfam" id="PF19843"/>
    </source>
</evidence>
<gene>
    <name evidence="3" type="ORF">KH265_05070</name>
</gene>
<dbReference type="RefSeq" id="WP_303952687.1">
    <property type="nucleotide sequence ID" value="NZ_JAGZXI010000006.1"/>
</dbReference>
<proteinExistence type="predicted"/>
<protein>
    <submittedName>
        <fullName evidence="3">Transposase</fullName>
    </submittedName>
</protein>
<dbReference type="Proteomes" id="UP000739069">
    <property type="component" value="Unassembled WGS sequence"/>
</dbReference>
<feature type="compositionally biased region" description="Low complexity" evidence="1">
    <location>
        <begin position="54"/>
        <end position="65"/>
    </location>
</feature>
<comment type="caution">
    <text evidence="3">The sequence shown here is derived from an EMBL/GenBank/DDBJ whole genome shotgun (WGS) entry which is preliminary data.</text>
</comment>
<dbReference type="PROSITE" id="PS51318">
    <property type="entry name" value="TAT"/>
    <property type="match status" value="1"/>
</dbReference>
<dbReference type="InterPro" id="IPR006311">
    <property type="entry name" value="TAT_signal"/>
</dbReference>
<reference evidence="3" key="1">
    <citation type="submission" date="2021-02" db="EMBL/GenBank/DDBJ databases">
        <title>Infant gut strain persistence is associated with maternal origin, phylogeny, and functional potential including surface adhesion and iron acquisition.</title>
        <authorList>
            <person name="Lou Y.C."/>
        </authorList>
    </citation>
    <scope>NUCLEOTIDE SEQUENCE</scope>
    <source>
        <strain evidence="3">L1_008_092G1_dasL1_008_092G1_concoct_16</strain>
    </source>
</reference>
<accession>A0A943TBG5</accession>
<dbReference type="EMBL" id="JAGZXI010000006">
    <property type="protein sequence ID" value="MBS6635014.1"/>
    <property type="molecule type" value="Genomic_DNA"/>
</dbReference>
<sequence>MDSTIFNRRTLLGGGALVGLGTLLTACGQQANNEAAATASAAPSETAAASAAASNATSASATPSPVITRGYSGGSKAPDGEYREADEYGMAQNVPLPKAKPQQYPETFAGLREMMTDWVRARNYGIQTGDMQYVWPYMLNTYEKDIKFLKDIESLYQRGGWVIAGTSDFQAESTLNYDDKAKEYWVLTRRLWTYAIYVNPDGSRTEHSNTKHDNEIFMMRYRYKDGYWYLSGYVSNKQLREQGVIK</sequence>